<name>A0A6N8U8J0_9FIRM</name>
<keyword evidence="8" id="KW-0449">Lipoprotein</keyword>
<sequence length="308" mass="33174">MKKLLVAAMALLLVGCGVNDGKETGSKDFEGKIQIYSRDASSGTREAFEKGNDFEGKLTKKAVTVDSNGDMATKVGTDKYGIGYVSLSTDFEANKVTPLAYDGVKPSQDTVLDNTYKLQRPFEFVTRAKGDFGSDAKEQLVAAFLDYMQNSTEGMLVVEKNGGIVDKSKGKPWAELKKNHPIVDQDNSAITIQTAGSTSVEKTLKGALEAFSPMAGNYKFAMNQSGSSDGYKRVLGAEKDGPNKADIGFASRAFEGEENTANAMMSGQYCIDAVVAIISNQNTAVTSLNAKQIKQIFTGEIKNWKDVK</sequence>
<dbReference type="SUPFAM" id="SSF53850">
    <property type="entry name" value="Periplasmic binding protein-like II"/>
    <property type="match status" value="2"/>
</dbReference>
<keyword evidence="11" id="KW-1185">Reference proteome</keyword>
<evidence type="ECO:0000256" key="5">
    <source>
        <dbReference type="ARBA" id="ARBA00022592"/>
    </source>
</evidence>
<feature type="domain" description="PBP" evidence="9">
    <location>
        <begin position="30"/>
        <end position="149"/>
    </location>
</feature>
<comment type="subunit">
    <text evidence="4">The complex is composed of two ATP-binding proteins (PstB), two transmembrane proteins (PstC and PstA) and a solute-binding protein (PstS).</text>
</comment>
<feature type="domain" description="PBP" evidence="9">
    <location>
        <begin position="189"/>
        <end position="306"/>
    </location>
</feature>
<dbReference type="PROSITE" id="PS51257">
    <property type="entry name" value="PROKAR_LIPOPROTEIN"/>
    <property type="match status" value="1"/>
</dbReference>
<protein>
    <recommendedName>
        <fullName evidence="9">PBP domain-containing protein</fullName>
    </recommendedName>
</protein>
<dbReference type="GO" id="GO:0005886">
    <property type="term" value="C:plasma membrane"/>
    <property type="evidence" value="ECO:0007669"/>
    <property type="project" value="UniProtKB-SubCell"/>
</dbReference>
<proteinExistence type="inferred from homology"/>
<dbReference type="Gene3D" id="3.40.190.10">
    <property type="entry name" value="Periplasmic binding protein-like II"/>
    <property type="match status" value="2"/>
</dbReference>
<evidence type="ECO:0000259" key="9">
    <source>
        <dbReference type="Pfam" id="PF12849"/>
    </source>
</evidence>
<evidence type="ECO:0000313" key="11">
    <source>
        <dbReference type="Proteomes" id="UP000434036"/>
    </source>
</evidence>
<evidence type="ECO:0000256" key="4">
    <source>
        <dbReference type="ARBA" id="ARBA00011529"/>
    </source>
</evidence>
<reference evidence="10 11" key="1">
    <citation type="submission" date="2019-12" db="EMBL/GenBank/DDBJ databases">
        <authorList>
            <person name="Yang R."/>
        </authorList>
    </citation>
    <scope>NUCLEOTIDE SEQUENCE [LARGE SCALE GENOMIC DNA]</scope>
    <source>
        <strain evidence="10 11">DONG20-135</strain>
    </source>
</reference>
<evidence type="ECO:0000256" key="2">
    <source>
        <dbReference type="ARBA" id="ARBA00004193"/>
    </source>
</evidence>
<dbReference type="PANTHER" id="PTHR30570">
    <property type="entry name" value="PERIPLASMIC PHOSPHATE BINDING COMPONENT OF PHOSPHATE ABC TRANSPORTER"/>
    <property type="match status" value="1"/>
</dbReference>
<comment type="similarity">
    <text evidence="3">Belongs to the PstS family.</text>
</comment>
<reference evidence="10 11" key="2">
    <citation type="submission" date="2020-01" db="EMBL/GenBank/DDBJ databases">
        <title>Clostridiaceae sp. nov. isolated from the gut of human by culturomics.</title>
        <authorList>
            <person name="Chang Y."/>
        </authorList>
    </citation>
    <scope>NUCLEOTIDE SEQUENCE [LARGE SCALE GENOMIC DNA]</scope>
    <source>
        <strain evidence="10 11">DONG20-135</strain>
    </source>
</reference>
<evidence type="ECO:0000256" key="3">
    <source>
        <dbReference type="ARBA" id="ARBA00008725"/>
    </source>
</evidence>
<dbReference type="AlphaFoldDB" id="A0A6N8U8J0"/>
<dbReference type="EMBL" id="WUUQ01000002">
    <property type="protein sequence ID" value="MXQ73795.1"/>
    <property type="molecule type" value="Genomic_DNA"/>
</dbReference>
<dbReference type="InterPro" id="IPR024370">
    <property type="entry name" value="PBP_domain"/>
</dbReference>
<keyword evidence="7" id="KW-0564">Palmitate</keyword>
<keyword evidence="5" id="KW-0592">Phosphate transport</keyword>
<evidence type="ECO:0000256" key="6">
    <source>
        <dbReference type="ARBA" id="ARBA00022729"/>
    </source>
</evidence>
<dbReference type="RefSeq" id="WP_160625204.1">
    <property type="nucleotide sequence ID" value="NZ_WUUQ01000002.1"/>
</dbReference>
<evidence type="ECO:0000313" key="10">
    <source>
        <dbReference type="EMBL" id="MXQ73795.1"/>
    </source>
</evidence>
<gene>
    <name evidence="10" type="ORF">GSF08_07565</name>
</gene>
<dbReference type="Pfam" id="PF12849">
    <property type="entry name" value="PBP_like_2"/>
    <property type="match status" value="2"/>
</dbReference>
<dbReference type="Proteomes" id="UP000434036">
    <property type="component" value="Unassembled WGS sequence"/>
</dbReference>
<keyword evidence="5" id="KW-0813">Transport</keyword>
<evidence type="ECO:0000256" key="8">
    <source>
        <dbReference type="ARBA" id="ARBA00023288"/>
    </source>
</evidence>
<comment type="subcellular location">
    <subcellularLocation>
        <location evidence="2">Cell membrane</location>
        <topology evidence="2">Lipid-anchor</topology>
    </subcellularLocation>
</comment>
<organism evidence="10 11">
    <name type="scientific">Copranaerobaculum intestinale</name>
    <dbReference type="NCBI Taxonomy" id="2692629"/>
    <lineage>
        <taxon>Bacteria</taxon>
        <taxon>Bacillati</taxon>
        <taxon>Bacillota</taxon>
        <taxon>Erysipelotrichia</taxon>
        <taxon>Erysipelotrichales</taxon>
        <taxon>Erysipelotrichaceae</taxon>
        <taxon>Copranaerobaculum</taxon>
    </lineage>
</organism>
<evidence type="ECO:0000256" key="7">
    <source>
        <dbReference type="ARBA" id="ARBA00023139"/>
    </source>
</evidence>
<evidence type="ECO:0000256" key="1">
    <source>
        <dbReference type="ARBA" id="ARBA00002841"/>
    </source>
</evidence>
<dbReference type="PANTHER" id="PTHR30570:SF1">
    <property type="entry name" value="PHOSPHATE-BINDING PROTEIN PSTS"/>
    <property type="match status" value="1"/>
</dbReference>
<comment type="caution">
    <text evidence="10">The sequence shown here is derived from an EMBL/GenBank/DDBJ whole genome shotgun (WGS) entry which is preliminary data.</text>
</comment>
<dbReference type="GO" id="GO:0006817">
    <property type="term" value="P:phosphate ion transport"/>
    <property type="evidence" value="ECO:0007669"/>
    <property type="project" value="UniProtKB-KW"/>
</dbReference>
<dbReference type="InterPro" id="IPR050811">
    <property type="entry name" value="Phosphate_ABC_transporter"/>
</dbReference>
<accession>A0A6N8U8J0</accession>
<comment type="function">
    <text evidence="1">Part of the ABC transporter complex PstSACB involved in phosphate import.</text>
</comment>
<keyword evidence="6" id="KW-0732">Signal</keyword>